<reference evidence="4" key="1">
    <citation type="submission" date="2021-04" db="EMBL/GenBank/DDBJ databases">
        <authorList>
            <consortium name="Wellcome Sanger Institute Data Sharing"/>
        </authorList>
    </citation>
    <scope>NUCLEOTIDE SEQUENCE [LARGE SCALE GENOMIC DNA]</scope>
</reference>
<dbReference type="PANTHER" id="PTHR47279:SF1">
    <property type="entry name" value="TRANSCRIPTION FACTOR SOX-30"/>
    <property type="match status" value="1"/>
</dbReference>
<feature type="domain" description="HMG box" evidence="3">
    <location>
        <begin position="92"/>
        <end position="153"/>
    </location>
</feature>
<dbReference type="InterPro" id="IPR036910">
    <property type="entry name" value="HMG_box_dom_sf"/>
</dbReference>
<feature type="region of interest" description="Disordered" evidence="2">
    <location>
        <begin position="1"/>
        <end position="22"/>
    </location>
</feature>
<evidence type="ECO:0000256" key="1">
    <source>
        <dbReference type="PROSITE-ProRule" id="PRU00267"/>
    </source>
</evidence>
<dbReference type="Ensembl" id="ENSATET00000039347.2">
    <property type="protein sequence ID" value="ENSATEP00000044168.2"/>
    <property type="gene ID" value="ENSATEG00000026150.2"/>
</dbReference>
<sequence length="169" mass="19198">MDSKMNERKGGGTHENVENWETELPPFSTFLNKRPLDREMSTRRCDGGVRSQTVPPGPQVPGMEQPAYGGQMVPIQVNVRQMQSVQGKNGHIKRPMNAFMVWSRIHRHALRKACPDTTMTDTSILLGSEWSKLTIEQKRPYYEVAHRLNAMHKHVPESTGYCPQQQSGV</sequence>
<dbReference type="GO" id="GO:0003677">
    <property type="term" value="F:DNA binding"/>
    <property type="evidence" value="ECO:0007669"/>
    <property type="project" value="UniProtKB-UniRule"/>
</dbReference>
<dbReference type="Gene3D" id="1.10.30.10">
    <property type="entry name" value="High mobility group box domain"/>
    <property type="match status" value="1"/>
</dbReference>
<keyword evidence="1" id="KW-0539">Nucleus</keyword>
<dbReference type="AlphaFoldDB" id="A0A7N6A8C3"/>
<reference evidence="4" key="3">
    <citation type="submission" date="2025-09" db="UniProtKB">
        <authorList>
            <consortium name="Ensembl"/>
        </authorList>
    </citation>
    <scope>IDENTIFICATION</scope>
</reference>
<dbReference type="GO" id="GO:0005634">
    <property type="term" value="C:nucleus"/>
    <property type="evidence" value="ECO:0007669"/>
    <property type="project" value="UniProtKB-UniRule"/>
</dbReference>
<dbReference type="SMART" id="SM00398">
    <property type="entry name" value="HMG"/>
    <property type="match status" value="1"/>
</dbReference>
<feature type="compositionally biased region" description="Basic and acidic residues" evidence="2">
    <location>
        <begin position="1"/>
        <end position="17"/>
    </location>
</feature>
<dbReference type="GeneTree" id="ENSGT00940000161042"/>
<dbReference type="InterPro" id="IPR052856">
    <property type="entry name" value="SOX30_TF"/>
</dbReference>
<dbReference type="Proteomes" id="UP000265040">
    <property type="component" value="Chromosome 14"/>
</dbReference>
<evidence type="ECO:0000256" key="2">
    <source>
        <dbReference type="SAM" id="MobiDB-lite"/>
    </source>
</evidence>
<dbReference type="Pfam" id="PF00505">
    <property type="entry name" value="HMG_box"/>
    <property type="match status" value="1"/>
</dbReference>
<keyword evidence="5" id="KW-1185">Reference proteome</keyword>
<dbReference type="InterPro" id="IPR009071">
    <property type="entry name" value="HMG_box_dom"/>
</dbReference>
<dbReference type="InParanoid" id="A0A7N6A8C3"/>
<name>A0A7N6A8C3_ANATE</name>
<dbReference type="PANTHER" id="PTHR47279">
    <property type="entry name" value="TRANSCRIPTION FACTOR SOX-30"/>
    <property type="match status" value="1"/>
</dbReference>
<reference evidence="4" key="2">
    <citation type="submission" date="2025-08" db="UniProtKB">
        <authorList>
            <consortium name="Ensembl"/>
        </authorList>
    </citation>
    <scope>IDENTIFICATION</scope>
</reference>
<dbReference type="SUPFAM" id="SSF47095">
    <property type="entry name" value="HMG-box"/>
    <property type="match status" value="1"/>
</dbReference>
<protein>
    <recommendedName>
        <fullName evidence="3">HMG box domain-containing protein</fullName>
    </recommendedName>
</protein>
<evidence type="ECO:0000313" key="5">
    <source>
        <dbReference type="Proteomes" id="UP000265040"/>
    </source>
</evidence>
<dbReference type="PROSITE" id="PS50118">
    <property type="entry name" value="HMG_BOX_2"/>
    <property type="match status" value="1"/>
</dbReference>
<organism evidence="4 5">
    <name type="scientific">Anabas testudineus</name>
    <name type="common">Climbing perch</name>
    <name type="synonym">Anthias testudineus</name>
    <dbReference type="NCBI Taxonomy" id="64144"/>
    <lineage>
        <taxon>Eukaryota</taxon>
        <taxon>Metazoa</taxon>
        <taxon>Chordata</taxon>
        <taxon>Craniata</taxon>
        <taxon>Vertebrata</taxon>
        <taxon>Euteleostomi</taxon>
        <taxon>Actinopterygii</taxon>
        <taxon>Neopterygii</taxon>
        <taxon>Teleostei</taxon>
        <taxon>Neoteleostei</taxon>
        <taxon>Acanthomorphata</taxon>
        <taxon>Anabantaria</taxon>
        <taxon>Anabantiformes</taxon>
        <taxon>Anabantoidei</taxon>
        <taxon>Anabantidae</taxon>
        <taxon>Anabas</taxon>
    </lineage>
</organism>
<evidence type="ECO:0000313" key="4">
    <source>
        <dbReference type="Ensembl" id="ENSATEP00000044168.2"/>
    </source>
</evidence>
<accession>A0A7N6A8C3</accession>
<feature type="DNA-binding region" description="HMG box" evidence="1">
    <location>
        <begin position="92"/>
        <end position="153"/>
    </location>
</feature>
<proteinExistence type="predicted"/>
<evidence type="ECO:0000259" key="3">
    <source>
        <dbReference type="PROSITE" id="PS50118"/>
    </source>
</evidence>
<keyword evidence="1" id="KW-0238">DNA-binding</keyword>